<dbReference type="SMART" id="SM00346">
    <property type="entry name" value="HTH_ICLR"/>
    <property type="match status" value="1"/>
</dbReference>
<dbReference type="RefSeq" id="WP_377328738.1">
    <property type="nucleotide sequence ID" value="NZ_JBHUMZ010000021.1"/>
</dbReference>
<dbReference type="Pfam" id="PF09339">
    <property type="entry name" value="HTH_IclR"/>
    <property type="match status" value="1"/>
</dbReference>
<dbReference type="InterPro" id="IPR029016">
    <property type="entry name" value="GAF-like_dom_sf"/>
</dbReference>
<evidence type="ECO:0000259" key="5">
    <source>
        <dbReference type="PROSITE" id="PS51078"/>
    </source>
</evidence>
<keyword evidence="2" id="KW-0238">DNA-binding</keyword>
<feature type="domain" description="IclR-ED" evidence="5">
    <location>
        <begin position="66"/>
        <end position="241"/>
    </location>
</feature>
<dbReference type="PANTHER" id="PTHR30136">
    <property type="entry name" value="HELIX-TURN-HELIX TRANSCRIPTIONAL REGULATOR, ICLR FAMILY"/>
    <property type="match status" value="1"/>
</dbReference>
<name>A0ABW5QAC6_9BACI</name>
<dbReference type="InterPro" id="IPR036388">
    <property type="entry name" value="WH-like_DNA-bd_sf"/>
</dbReference>
<dbReference type="InterPro" id="IPR005471">
    <property type="entry name" value="Tscrpt_reg_IclR_N"/>
</dbReference>
<evidence type="ECO:0000256" key="3">
    <source>
        <dbReference type="ARBA" id="ARBA00023163"/>
    </source>
</evidence>
<evidence type="ECO:0000256" key="2">
    <source>
        <dbReference type="ARBA" id="ARBA00023125"/>
    </source>
</evidence>
<dbReference type="Proteomes" id="UP001597452">
    <property type="component" value="Unassembled WGS sequence"/>
</dbReference>
<keyword evidence="1" id="KW-0805">Transcription regulation</keyword>
<proteinExistence type="predicted"/>
<dbReference type="Pfam" id="PF01614">
    <property type="entry name" value="IclR_C"/>
    <property type="match status" value="1"/>
</dbReference>
<comment type="caution">
    <text evidence="6">The sequence shown here is derived from an EMBL/GenBank/DDBJ whole genome shotgun (WGS) entry which is preliminary data.</text>
</comment>
<organism evidence="6 7">
    <name type="scientific">Piscibacillus salipiscarius</name>
    <dbReference type="NCBI Taxonomy" id="299480"/>
    <lineage>
        <taxon>Bacteria</taxon>
        <taxon>Bacillati</taxon>
        <taxon>Bacillota</taxon>
        <taxon>Bacilli</taxon>
        <taxon>Bacillales</taxon>
        <taxon>Bacillaceae</taxon>
        <taxon>Piscibacillus</taxon>
    </lineage>
</organism>
<dbReference type="PANTHER" id="PTHR30136:SF24">
    <property type="entry name" value="HTH-TYPE TRANSCRIPTIONAL REPRESSOR ALLR"/>
    <property type="match status" value="1"/>
</dbReference>
<dbReference type="InterPro" id="IPR050707">
    <property type="entry name" value="HTH_MetabolicPath_Reg"/>
</dbReference>
<dbReference type="PROSITE" id="PS51078">
    <property type="entry name" value="ICLR_ED"/>
    <property type="match status" value="1"/>
</dbReference>
<dbReference type="InterPro" id="IPR036390">
    <property type="entry name" value="WH_DNA-bd_sf"/>
</dbReference>
<gene>
    <name evidence="6" type="ORF">ACFSW4_08800</name>
</gene>
<dbReference type="SUPFAM" id="SSF46785">
    <property type="entry name" value="Winged helix' DNA-binding domain"/>
    <property type="match status" value="1"/>
</dbReference>
<sequence length="248" mass="28099">MNQSVVKALKIIDLFNETTSELSLKEISVRTGLPKPTAYRMLQSLESMGYVMRTEAYDQRYQLGLKFLELGHLVSHQLDLRQIAKPLMKRLAEEINEAVHLVVVHGNHATYIEKVDSNRALRLYTKVGKSSPLYIGSGPKLLLAFMSKDEQLTRLNELNNHHKKSLIEELASIRLQGYAQSEGEQDVDTTGLSYPLYDHKREVVAALTVSGLSSHFEGENLEWIKLQMKQASEEISRCLGYSPSVVQR</sequence>
<dbReference type="PROSITE" id="PS51077">
    <property type="entry name" value="HTH_ICLR"/>
    <property type="match status" value="1"/>
</dbReference>
<evidence type="ECO:0000313" key="7">
    <source>
        <dbReference type="Proteomes" id="UP001597452"/>
    </source>
</evidence>
<protein>
    <submittedName>
        <fullName evidence="6">IclR family transcriptional regulator</fullName>
    </submittedName>
</protein>
<dbReference type="EMBL" id="JBHUMZ010000021">
    <property type="protein sequence ID" value="MFD2638959.1"/>
    <property type="molecule type" value="Genomic_DNA"/>
</dbReference>
<dbReference type="SUPFAM" id="SSF55781">
    <property type="entry name" value="GAF domain-like"/>
    <property type="match status" value="1"/>
</dbReference>
<accession>A0ABW5QAC6</accession>
<evidence type="ECO:0000259" key="4">
    <source>
        <dbReference type="PROSITE" id="PS51077"/>
    </source>
</evidence>
<feature type="domain" description="HTH iclR-type" evidence="4">
    <location>
        <begin position="2"/>
        <end position="65"/>
    </location>
</feature>
<keyword evidence="3" id="KW-0804">Transcription</keyword>
<dbReference type="InterPro" id="IPR014757">
    <property type="entry name" value="Tscrpt_reg_IclR_C"/>
</dbReference>
<keyword evidence="7" id="KW-1185">Reference proteome</keyword>
<dbReference type="Gene3D" id="3.30.450.40">
    <property type="match status" value="1"/>
</dbReference>
<reference evidence="7" key="1">
    <citation type="journal article" date="2019" name="Int. J. Syst. Evol. Microbiol.">
        <title>The Global Catalogue of Microorganisms (GCM) 10K type strain sequencing project: providing services to taxonomists for standard genome sequencing and annotation.</title>
        <authorList>
            <consortium name="The Broad Institute Genomics Platform"/>
            <consortium name="The Broad Institute Genome Sequencing Center for Infectious Disease"/>
            <person name="Wu L."/>
            <person name="Ma J."/>
        </authorList>
    </citation>
    <scope>NUCLEOTIDE SEQUENCE [LARGE SCALE GENOMIC DNA]</scope>
    <source>
        <strain evidence="7">TISTR 1571</strain>
    </source>
</reference>
<evidence type="ECO:0000313" key="6">
    <source>
        <dbReference type="EMBL" id="MFD2638959.1"/>
    </source>
</evidence>
<evidence type="ECO:0000256" key="1">
    <source>
        <dbReference type="ARBA" id="ARBA00023015"/>
    </source>
</evidence>
<dbReference type="Gene3D" id="1.10.10.10">
    <property type="entry name" value="Winged helix-like DNA-binding domain superfamily/Winged helix DNA-binding domain"/>
    <property type="match status" value="1"/>
</dbReference>